<accession>A0ABM0MNL9</accession>
<dbReference type="InterPro" id="IPR000242">
    <property type="entry name" value="PTP_cat"/>
</dbReference>
<feature type="domain" description="Fibronectin type-III" evidence="16">
    <location>
        <begin position="508"/>
        <end position="610"/>
    </location>
</feature>
<evidence type="ECO:0000259" key="16">
    <source>
        <dbReference type="PROSITE" id="PS50853"/>
    </source>
</evidence>
<dbReference type="PROSITE" id="PS50853">
    <property type="entry name" value="FN3"/>
    <property type="match status" value="3"/>
</dbReference>
<evidence type="ECO:0000256" key="4">
    <source>
        <dbReference type="ARBA" id="ARBA00022801"/>
    </source>
</evidence>
<feature type="region of interest" description="Disordered" evidence="9">
    <location>
        <begin position="1141"/>
        <end position="1183"/>
    </location>
</feature>
<keyword evidence="4" id="KW-0378">Hydrolase</keyword>
<dbReference type="SMART" id="SM00060">
    <property type="entry name" value="FN3"/>
    <property type="match status" value="4"/>
</dbReference>
<dbReference type="PANTHER" id="PTHR26391">
    <property type="entry name" value="INACTIVE TYROSINE-PROTEIN KINASE 7"/>
    <property type="match status" value="1"/>
</dbReference>
<dbReference type="Gene3D" id="2.170.300.10">
    <property type="entry name" value="Tie2 ligand-binding domain superfamily"/>
    <property type="match status" value="1"/>
</dbReference>
<organism evidence="17 18">
    <name type="scientific">Saccoglossus kowalevskii</name>
    <name type="common">Acorn worm</name>
    <dbReference type="NCBI Taxonomy" id="10224"/>
    <lineage>
        <taxon>Eukaryota</taxon>
        <taxon>Metazoa</taxon>
        <taxon>Hemichordata</taxon>
        <taxon>Enteropneusta</taxon>
        <taxon>Harrimaniidae</taxon>
        <taxon>Saccoglossus</taxon>
    </lineage>
</organism>
<dbReference type="InterPro" id="IPR003599">
    <property type="entry name" value="Ig_sub"/>
</dbReference>
<feature type="signal peptide" evidence="11">
    <location>
        <begin position="1"/>
        <end position="19"/>
    </location>
</feature>
<evidence type="ECO:0000313" key="18">
    <source>
        <dbReference type="RefSeq" id="XP_006821610.1"/>
    </source>
</evidence>
<dbReference type="PANTHER" id="PTHR26391:SF18">
    <property type="entry name" value="PROTEIN KINASE RECEPTOR TIE-1, PUTATIVE-RELATED"/>
    <property type="match status" value="1"/>
</dbReference>
<feature type="domain" description="Fibronectin type-III" evidence="16">
    <location>
        <begin position="726"/>
        <end position="822"/>
    </location>
</feature>
<dbReference type="InterPro" id="IPR003961">
    <property type="entry name" value="FN3_dom"/>
</dbReference>
<evidence type="ECO:0000313" key="17">
    <source>
        <dbReference type="Proteomes" id="UP000694865"/>
    </source>
</evidence>
<dbReference type="Gene3D" id="3.90.190.10">
    <property type="entry name" value="Protein tyrosine phosphatase superfamily"/>
    <property type="match status" value="3"/>
</dbReference>
<evidence type="ECO:0000256" key="9">
    <source>
        <dbReference type="SAM" id="MobiDB-lite"/>
    </source>
</evidence>
<evidence type="ECO:0000256" key="10">
    <source>
        <dbReference type="SAM" id="Phobius"/>
    </source>
</evidence>
<feature type="chain" id="PRO_5045074620" description="protein-tyrosine-phosphatase" evidence="11">
    <location>
        <begin position="20"/>
        <end position="1427"/>
    </location>
</feature>
<evidence type="ECO:0000259" key="14">
    <source>
        <dbReference type="PROSITE" id="PS50056"/>
    </source>
</evidence>
<dbReference type="InterPro" id="IPR000742">
    <property type="entry name" value="EGF"/>
</dbReference>
<evidence type="ECO:0000256" key="6">
    <source>
        <dbReference type="ARBA" id="ARBA00023136"/>
    </source>
</evidence>
<dbReference type="Proteomes" id="UP000694865">
    <property type="component" value="Unplaced"/>
</dbReference>
<protein>
    <recommendedName>
        <fullName evidence="2">protein-tyrosine-phosphatase</fullName>
        <ecNumber evidence="2">3.1.3.48</ecNumber>
    </recommendedName>
</protein>
<dbReference type="InterPro" id="IPR003595">
    <property type="entry name" value="Tyr_Pase_cat"/>
</dbReference>
<keyword evidence="5" id="KW-0904">Protein phosphatase</keyword>
<feature type="domain" description="Tyrosine specific protein phosphatases" evidence="14">
    <location>
        <begin position="1221"/>
        <end position="1270"/>
    </location>
</feature>
<dbReference type="SUPFAM" id="SSF48726">
    <property type="entry name" value="Immunoglobulin"/>
    <property type="match status" value="1"/>
</dbReference>
<dbReference type="InterPro" id="IPR036116">
    <property type="entry name" value="FN3_sf"/>
</dbReference>
<keyword evidence="8" id="KW-0245">EGF-like domain</keyword>
<dbReference type="InterPro" id="IPR013783">
    <property type="entry name" value="Ig-like_fold"/>
</dbReference>
<feature type="domain" description="Fibronectin type-III" evidence="16">
    <location>
        <begin position="826"/>
        <end position="925"/>
    </location>
</feature>
<feature type="non-terminal residue" evidence="18">
    <location>
        <position position="1427"/>
    </location>
</feature>
<dbReference type="InterPro" id="IPR007110">
    <property type="entry name" value="Ig-like_dom"/>
</dbReference>
<feature type="domain" description="EGF-like" evidence="12">
    <location>
        <begin position="206"/>
        <end position="242"/>
    </location>
</feature>
<dbReference type="Pfam" id="PF00041">
    <property type="entry name" value="fn3"/>
    <property type="match status" value="3"/>
</dbReference>
<dbReference type="CDD" id="cd00055">
    <property type="entry name" value="EGF_Lam"/>
    <property type="match status" value="1"/>
</dbReference>
<keyword evidence="3 11" id="KW-0732">Signal</keyword>
<comment type="caution">
    <text evidence="8">Lacks conserved residue(s) required for the propagation of feature annotation.</text>
</comment>
<evidence type="ECO:0000256" key="8">
    <source>
        <dbReference type="PROSITE-ProRule" id="PRU00076"/>
    </source>
</evidence>
<feature type="compositionally biased region" description="Basic and acidic residues" evidence="9">
    <location>
        <begin position="1142"/>
        <end position="1156"/>
    </location>
</feature>
<comment type="catalytic activity">
    <reaction evidence="7">
        <text>O-phospho-L-tyrosyl-[protein] + H2O = L-tyrosyl-[protein] + phosphate</text>
        <dbReference type="Rhea" id="RHEA:10684"/>
        <dbReference type="Rhea" id="RHEA-COMP:10136"/>
        <dbReference type="Rhea" id="RHEA-COMP:20101"/>
        <dbReference type="ChEBI" id="CHEBI:15377"/>
        <dbReference type="ChEBI" id="CHEBI:43474"/>
        <dbReference type="ChEBI" id="CHEBI:46858"/>
        <dbReference type="ChEBI" id="CHEBI:61978"/>
        <dbReference type="EC" id="3.1.3.48"/>
    </reaction>
</comment>
<evidence type="ECO:0000256" key="5">
    <source>
        <dbReference type="ARBA" id="ARBA00022912"/>
    </source>
</evidence>
<dbReference type="CDD" id="cd00063">
    <property type="entry name" value="FN3"/>
    <property type="match status" value="3"/>
</dbReference>
<dbReference type="Pfam" id="PF00102">
    <property type="entry name" value="Y_phosphatase"/>
    <property type="match status" value="2"/>
</dbReference>
<keyword evidence="10" id="KW-1133">Transmembrane helix</keyword>
<reference evidence="18" key="1">
    <citation type="submission" date="2025-08" db="UniProtKB">
        <authorList>
            <consortium name="RefSeq"/>
        </authorList>
    </citation>
    <scope>IDENTIFICATION</scope>
    <source>
        <tissue evidence="18">Testes</tissue>
    </source>
</reference>
<dbReference type="InterPro" id="IPR000387">
    <property type="entry name" value="Tyr_Pase_dom"/>
</dbReference>
<keyword evidence="17" id="KW-1185">Reference proteome</keyword>
<evidence type="ECO:0000256" key="11">
    <source>
        <dbReference type="SAM" id="SignalP"/>
    </source>
</evidence>
<feature type="compositionally biased region" description="Low complexity" evidence="9">
    <location>
        <begin position="1158"/>
        <end position="1171"/>
    </location>
</feature>
<sequence length="1427" mass="157676">MEAVVLFVAVLQISVTAVAYKDITFFNAKALPSKTDSTVIGGYSAGSDKTTSFTYGRIIDTGTGDTLPSDVTYTNQSGYARRMTIPAGSNLPGVYYCDHSGFRLQTVLVASQAEIYPESQTKTVSWGDDVTLTMTIQLTSISESQLKWKHNGVDIDAWNGQSSITITSVKLSDAGIYECYTNQTQREDGKNGFMRLIIRRCPNGKYGDTCLLNCPTCYNGGICNSDTGECICPPGFTEDDCNTGCARGYWGKSCELRCSRTNTGTACKGRMFCVSDPYGCSCLASHGGLDCDLLNCSSGTYGAGCTQTCHCTSGCNTKGECIDSTSDCDTGWSDNNCKGWINLNTRDSDCQQGLYFKSLVSMVNYGNYNYHCKNNAACDKSTGVCPNRDCAPGWINLDTIDSDCQQDGSPKHKSFSYHKVNPGEETHFICGIIGNPVVSNNEMQLWKLGTTDFLSPTHYDDDDKYTAIGNFTVAVVQNDDVYFCGAPDIGFNGFSVTVKLYDLPRFQTSNKPQVSDSQSDQLTVTWNKWTTDDIGEGPVESYKVYYRESGESDWISGQVISVSDSSQMSYTSTITGLQWSTQYEITVTVKRPGPLGEGSKDTTITETTLCATPQKPTIQNVLSPELKQLEVHVQVPDSSDIKCKKDGVDGYIDYIEVKYRKTGTEDEYEMGKIEVYEEIVTGTKVITFTEESLLPYTEYEVVALLKNADATSPQSNSVTVVSHEDVPSKPRNVTLQPAVHTITVTWLEPEPPNGILTAYKIIYWKSNDENDKIDILVDIGDLNEHSIDNLEYNVLYTIQVSAFTSVGEGEYSDKLSIQTTEAIPHEPASIDVQRTTENSIKFTWTDPDIFSGDILHYGITYRSSESVHSSTVLESKDLLVEGSAHTHTLEGLPPGTQFEISVNASTSKGFGDPRTVSTGTKIGVGVSDILEEFDEKSELNLTDHTATIDLRKPKSNSDIKTDTQLMSYILVVEEVSQKRKRDLEENQYITASFPLNEIPDQLIVGNDKEYNGYINKPLTPGQEYVIYDGIAVYTTGVEELLLTDQPISSFQGGVPNIIEPGGSAVGVAVGVVVVLLIVVAIIVAVFIMRRRLGNQKRSTEYETPNSSMPFENAYANLEESSMNSDTVTDKETGESQYMNITEAKKAPDVVKPDKPIKPTKVPTSEPAAKPRSLPPKPKPKAKPIHNSQYTIQVKDLADYVIKKREENDFVSQFKGHMSVPSAGIGRTGSFISIDSMLKMANAEGCIDVFNFVKRGRENRMNFVQTAEQYEFVHTAVMEAILCGDTSIPASDFRQIYGKLQTIDRKTKKSQLQVQWENLGKVSRKPRDDECDVGTLEENSDKNRFHNVLPFNRHRIRLMTPIYEDEFSTDYINASFVSVSIHHNGIGRSGVYCASVSTCDRIKVDQMVDVFQAVKTLRTNRPYMVEST</sequence>
<dbReference type="PRINTS" id="PR00700">
    <property type="entry name" value="PRTYPHPHTASE"/>
</dbReference>
<comment type="subcellular location">
    <subcellularLocation>
        <location evidence="1">Membrane</location>
        <topology evidence="1">Single-pass membrane protein</topology>
    </subcellularLocation>
</comment>
<feature type="domain" description="Tyrosine-protein phosphatase" evidence="13">
    <location>
        <begin position="1311"/>
        <end position="1376"/>
    </location>
</feature>
<evidence type="ECO:0000256" key="1">
    <source>
        <dbReference type="ARBA" id="ARBA00004167"/>
    </source>
</evidence>
<dbReference type="SUPFAM" id="SSF52799">
    <property type="entry name" value="(Phosphotyrosine protein) phosphatases II"/>
    <property type="match status" value="2"/>
</dbReference>
<dbReference type="PROSITE" id="PS50835">
    <property type="entry name" value="IG_LIKE"/>
    <property type="match status" value="1"/>
</dbReference>
<dbReference type="SUPFAM" id="SSF49265">
    <property type="entry name" value="Fibronectin type III"/>
    <property type="match status" value="3"/>
</dbReference>
<evidence type="ECO:0000256" key="7">
    <source>
        <dbReference type="ARBA" id="ARBA00051722"/>
    </source>
</evidence>
<proteinExistence type="predicted"/>
<dbReference type="Gene3D" id="2.60.40.10">
    <property type="entry name" value="Immunoglobulins"/>
    <property type="match status" value="5"/>
</dbReference>
<feature type="domain" description="Tyrosine-protein phosphatase" evidence="13">
    <location>
        <begin position="1216"/>
        <end position="1279"/>
    </location>
</feature>
<dbReference type="SMART" id="SM00404">
    <property type="entry name" value="PTPc_motif"/>
    <property type="match status" value="1"/>
</dbReference>
<dbReference type="InterPro" id="IPR036179">
    <property type="entry name" value="Ig-like_dom_sf"/>
</dbReference>
<dbReference type="PROSITE" id="PS50056">
    <property type="entry name" value="TYR_PHOSPHATASE_2"/>
    <property type="match status" value="2"/>
</dbReference>
<evidence type="ECO:0000259" key="12">
    <source>
        <dbReference type="PROSITE" id="PS50026"/>
    </source>
</evidence>
<dbReference type="EC" id="3.1.3.48" evidence="2"/>
<keyword evidence="8" id="KW-1015">Disulfide bond</keyword>
<feature type="domain" description="Tyrosine specific protein phosphatases" evidence="14">
    <location>
        <begin position="1384"/>
        <end position="1427"/>
    </location>
</feature>
<keyword evidence="6 10" id="KW-0472">Membrane</keyword>
<gene>
    <name evidence="18" type="primary">LOC102806175</name>
</gene>
<dbReference type="SMART" id="SM00194">
    <property type="entry name" value="PTPc"/>
    <property type="match status" value="1"/>
</dbReference>
<keyword evidence="10" id="KW-0812">Transmembrane</keyword>
<feature type="disulfide bond" evidence="8">
    <location>
        <begin position="232"/>
        <end position="241"/>
    </location>
</feature>
<evidence type="ECO:0000259" key="15">
    <source>
        <dbReference type="PROSITE" id="PS50835"/>
    </source>
</evidence>
<evidence type="ECO:0000256" key="2">
    <source>
        <dbReference type="ARBA" id="ARBA00013064"/>
    </source>
</evidence>
<dbReference type="GeneID" id="102806175"/>
<feature type="transmembrane region" description="Helical" evidence="10">
    <location>
        <begin position="1064"/>
        <end position="1088"/>
    </location>
</feature>
<evidence type="ECO:0000256" key="3">
    <source>
        <dbReference type="ARBA" id="ARBA00022729"/>
    </source>
</evidence>
<dbReference type="RefSeq" id="XP_006821610.1">
    <property type="nucleotide sequence ID" value="XM_006821547.1"/>
</dbReference>
<feature type="domain" description="Ig-like" evidence="15">
    <location>
        <begin position="117"/>
        <end position="179"/>
    </location>
</feature>
<dbReference type="PROSITE" id="PS50055">
    <property type="entry name" value="TYR_PHOSPHATASE_PTP"/>
    <property type="match status" value="2"/>
</dbReference>
<dbReference type="InterPro" id="IPR002049">
    <property type="entry name" value="LE_dom"/>
</dbReference>
<name>A0ABM0MNL9_SACKO</name>
<dbReference type="SMART" id="SM00409">
    <property type="entry name" value="IG"/>
    <property type="match status" value="2"/>
</dbReference>
<dbReference type="InterPro" id="IPR029021">
    <property type="entry name" value="Prot-tyrosine_phosphatase-like"/>
</dbReference>
<evidence type="ECO:0000259" key="13">
    <source>
        <dbReference type="PROSITE" id="PS50055"/>
    </source>
</evidence>
<dbReference type="PROSITE" id="PS50026">
    <property type="entry name" value="EGF_3"/>
    <property type="match status" value="1"/>
</dbReference>